<evidence type="ECO:0000256" key="5">
    <source>
        <dbReference type="ARBA" id="ARBA00023136"/>
    </source>
</evidence>
<dbReference type="PANTHER" id="PTHR43791">
    <property type="entry name" value="PERMEASE-RELATED"/>
    <property type="match status" value="1"/>
</dbReference>
<protein>
    <recommendedName>
        <fullName evidence="7">Major facilitator superfamily (MFS) profile domain-containing protein</fullName>
    </recommendedName>
</protein>
<dbReference type="Gene3D" id="1.20.1250.20">
    <property type="entry name" value="MFS general substrate transporter like domains"/>
    <property type="match status" value="2"/>
</dbReference>
<feature type="transmembrane region" description="Helical" evidence="6">
    <location>
        <begin position="162"/>
        <end position="180"/>
    </location>
</feature>
<reference evidence="8" key="1">
    <citation type="submission" date="2021-03" db="EMBL/GenBank/DDBJ databases">
        <title>Revisited historic fungal species revealed as producer of novel bioactive compounds through whole genome sequencing and comparative genomics.</title>
        <authorList>
            <person name="Vignolle G.A."/>
            <person name="Hochenegger N."/>
            <person name="Mach R.L."/>
            <person name="Mach-Aigner A.R."/>
            <person name="Javad Rahimi M."/>
            <person name="Salim K.A."/>
            <person name="Chan C.M."/>
            <person name="Lim L.B.L."/>
            <person name="Cai F."/>
            <person name="Druzhinina I.S."/>
            <person name="U'Ren J.M."/>
            <person name="Derntl C."/>
        </authorList>
    </citation>
    <scope>NUCLEOTIDE SEQUENCE</scope>
    <source>
        <strain evidence="8">TUCIM 5799</strain>
    </source>
</reference>
<dbReference type="PANTHER" id="PTHR43791:SF48">
    <property type="entry name" value="TRANSPORTER, PUTATIVE (AFU_ORTHOLOGUE AFUA_4G01000)-RELATED"/>
    <property type="match status" value="1"/>
</dbReference>
<feature type="transmembrane region" description="Helical" evidence="6">
    <location>
        <begin position="393"/>
        <end position="414"/>
    </location>
</feature>
<dbReference type="GO" id="GO:0022857">
    <property type="term" value="F:transmembrane transporter activity"/>
    <property type="evidence" value="ECO:0007669"/>
    <property type="project" value="InterPro"/>
</dbReference>
<keyword evidence="5 6" id="KW-0472">Membrane</keyword>
<name>A0A9P9WX05_9PEZI</name>
<evidence type="ECO:0000256" key="1">
    <source>
        <dbReference type="ARBA" id="ARBA00004141"/>
    </source>
</evidence>
<keyword evidence="2" id="KW-0813">Transport</keyword>
<dbReference type="SUPFAM" id="SSF103473">
    <property type="entry name" value="MFS general substrate transporter"/>
    <property type="match status" value="1"/>
</dbReference>
<keyword evidence="4 6" id="KW-1133">Transmembrane helix</keyword>
<dbReference type="PROSITE" id="PS50850">
    <property type="entry name" value="MFS"/>
    <property type="match status" value="1"/>
</dbReference>
<evidence type="ECO:0000256" key="6">
    <source>
        <dbReference type="SAM" id="Phobius"/>
    </source>
</evidence>
<feature type="transmembrane region" description="Helical" evidence="6">
    <location>
        <begin position="426"/>
        <end position="447"/>
    </location>
</feature>
<organism evidence="8 9">
    <name type="scientific">Neoarthrinium moseri</name>
    <dbReference type="NCBI Taxonomy" id="1658444"/>
    <lineage>
        <taxon>Eukaryota</taxon>
        <taxon>Fungi</taxon>
        <taxon>Dikarya</taxon>
        <taxon>Ascomycota</taxon>
        <taxon>Pezizomycotina</taxon>
        <taxon>Sordariomycetes</taxon>
        <taxon>Xylariomycetidae</taxon>
        <taxon>Amphisphaeriales</taxon>
        <taxon>Apiosporaceae</taxon>
        <taxon>Neoarthrinium</taxon>
    </lineage>
</organism>
<feature type="transmembrane region" description="Helical" evidence="6">
    <location>
        <begin position="342"/>
        <end position="360"/>
    </location>
</feature>
<feature type="transmembrane region" description="Helical" evidence="6">
    <location>
        <begin position="192"/>
        <end position="213"/>
    </location>
</feature>
<feature type="transmembrane region" description="Helical" evidence="6">
    <location>
        <begin position="225"/>
        <end position="247"/>
    </location>
</feature>
<dbReference type="GO" id="GO:0016020">
    <property type="term" value="C:membrane"/>
    <property type="evidence" value="ECO:0007669"/>
    <property type="project" value="UniProtKB-SubCell"/>
</dbReference>
<feature type="transmembrane region" description="Helical" evidence="6">
    <location>
        <begin position="367"/>
        <end position="387"/>
    </location>
</feature>
<comment type="subcellular location">
    <subcellularLocation>
        <location evidence="1">Membrane</location>
        <topology evidence="1">Multi-pass membrane protein</topology>
    </subcellularLocation>
</comment>
<comment type="caution">
    <text evidence="8">The sequence shown here is derived from an EMBL/GenBank/DDBJ whole genome shotgun (WGS) entry which is preliminary data.</text>
</comment>
<gene>
    <name evidence="8" type="ORF">JX265_001084</name>
</gene>
<keyword evidence="3 6" id="KW-0812">Transmembrane</keyword>
<evidence type="ECO:0000313" key="9">
    <source>
        <dbReference type="Proteomes" id="UP000829685"/>
    </source>
</evidence>
<proteinExistence type="predicted"/>
<dbReference type="InterPro" id="IPR011701">
    <property type="entry name" value="MFS"/>
</dbReference>
<dbReference type="AlphaFoldDB" id="A0A9P9WX05"/>
<feature type="domain" description="Major facilitator superfamily (MFS) profile" evidence="7">
    <location>
        <begin position="65"/>
        <end position="483"/>
    </location>
</feature>
<dbReference type="InterPro" id="IPR036259">
    <property type="entry name" value="MFS_trans_sf"/>
</dbReference>
<dbReference type="InterPro" id="IPR020846">
    <property type="entry name" value="MFS_dom"/>
</dbReference>
<feature type="transmembrane region" description="Helical" evidence="6">
    <location>
        <begin position="103"/>
        <end position="125"/>
    </location>
</feature>
<evidence type="ECO:0000256" key="3">
    <source>
        <dbReference type="ARBA" id="ARBA00022692"/>
    </source>
</evidence>
<evidence type="ECO:0000256" key="2">
    <source>
        <dbReference type="ARBA" id="ARBA00022448"/>
    </source>
</evidence>
<evidence type="ECO:0000256" key="4">
    <source>
        <dbReference type="ARBA" id="ARBA00022989"/>
    </source>
</evidence>
<dbReference type="Proteomes" id="UP000829685">
    <property type="component" value="Unassembled WGS sequence"/>
</dbReference>
<dbReference type="EMBL" id="JAFIMR010000002">
    <property type="protein sequence ID" value="KAI1880844.1"/>
    <property type="molecule type" value="Genomic_DNA"/>
</dbReference>
<evidence type="ECO:0000313" key="8">
    <source>
        <dbReference type="EMBL" id="KAI1880844.1"/>
    </source>
</evidence>
<accession>A0A9P9WX05</accession>
<evidence type="ECO:0000259" key="7">
    <source>
        <dbReference type="PROSITE" id="PS50850"/>
    </source>
</evidence>
<keyword evidence="9" id="KW-1185">Reference proteome</keyword>
<feature type="transmembrane region" description="Helical" evidence="6">
    <location>
        <begin position="459"/>
        <end position="479"/>
    </location>
</feature>
<dbReference type="Pfam" id="PF07690">
    <property type="entry name" value="MFS_1"/>
    <property type="match status" value="1"/>
</dbReference>
<sequence length="517" mass="57833">MDIKNHDPRLLSYQHGSPSVAQVELKDLHTVAERGFAATDRYGTSIVVIDEDAEARLRKKIDKMIIPIISALYLFCFIDRANLGNAKIVGLQKDLNMTGIYDYNQLASVFYISYILFEIPSGLACKWIGPGWFIPFLTMGFGVMSLAFAYVQNLSQACAVRFLLGIFESGVMPAMTYYLSRWYRRSEFTFRVATFIVMAPVAGAFGGLLASAITSLSNIGELHTWRMIFLVEGIITICLSLLGFAVLTDRPETARWLTQDEKDLATARVKSERIAPVAVLDNFSKNKLWLGFWNPVVLVTSWVFLLDNITVQGLAFFMPTIIANIFPSTSGYTSIHQQLLTVPPYIFGALFTLLLPYLGWKMDKRQIFFIIAAIPVILGFIICLATRNHVAHYVATFIVAATTFSLGPLTNAQAACQVSSDTSRSVAVSVNMFFGNIGGLISTWSYLDWDKPDFLIGNGLNLAASTLILLSSIAALVWMNHDNKKRNGRNVDEELRALAEEQIEDLEWKHPAWRWKP</sequence>
<feature type="transmembrane region" description="Helical" evidence="6">
    <location>
        <begin position="132"/>
        <end position="150"/>
    </location>
</feature>
<dbReference type="FunFam" id="1.20.1250.20:FF:000018">
    <property type="entry name" value="MFS transporter permease"/>
    <property type="match status" value="1"/>
</dbReference>
<dbReference type="FunFam" id="1.20.1250.20:FF:000013">
    <property type="entry name" value="MFS general substrate transporter"/>
    <property type="match status" value="1"/>
</dbReference>